<dbReference type="OrthoDB" id="418179at2759"/>
<comment type="function">
    <text evidence="5">Catalyzes the NAD(+)-dependent oxidation of formate to carbon dioxide. Formate oxidation is the final step in the methanol oxidation pathway in methylotrophic microorganisms. Has a role in the detoxification of exogenous formate in non-methylotrophic organisms.</text>
</comment>
<comment type="catalytic activity">
    <reaction evidence="1 5">
        <text>formate + NAD(+) = CO2 + NADH</text>
        <dbReference type="Rhea" id="RHEA:15985"/>
        <dbReference type="ChEBI" id="CHEBI:15740"/>
        <dbReference type="ChEBI" id="CHEBI:16526"/>
        <dbReference type="ChEBI" id="CHEBI:57540"/>
        <dbReference type="ChEBI" id="CHEBI:57945"/>
        <dbReference type="EC" id="1.17.1.9"/>
    </reaction>
</comment>
<dbReference type="Gene3D" id="3.40.50.720">
    <property type="entry name" value="NAD(P)-binding Rossmann-like Domain"/>
    <property type="match status" value="2"/>
</dbReference>
<dbReference type="GO" id="GO:0005737">
    <property type="term" value="C:cytoplasm"/>
    <property type="evidence" value="ECO:0007669"/>
    <property type="project" value="UniProtKB-SubCell"/>
</dbReference>
<dbReference type="InterPro" id="IPR036291">
    <property type="entry name" value="NAD(P)-bd_dom_sf"/>
</dbReference>
<feature type="binding site" evidence="5">
    <location>
        <begin position="304"/>
        <end position="307"/>
    </location>
    <ligand>
        <name>NAD(+)</name>
        <dbReference type="ChEBI" id="CHEBI:57540"/>
    </ligand>
</feature>
<comment type="similarity">
    <text evidence="5">Belongs to the D-isomer specific 2-hydroxyacid dehydrogenase family. FDH subfamily.</text>
</comment>
<keyword evidence="4 5" id="KW-0520">NAD</keyword>
<dbReference type="EMBL" id="JAEPQZ010000006">
    <property type="protein sequence ID" value="KAG2179893.1"/>
    <property type="molecule type" value="Genomic_DNA"/>
</dbReference>
<feature type="binding site" evidence="5">
    <location>
        <position position="93"/>
    </location>
    <ligand>
        <name>substrate</name>
    </ligand>
</feature>
<feature type="binding site" evidence="5">
    <location>
        <begin position="228"/>
        <end position="232"/>
    </location>
    <ligand>
        <name>NAD(+)</name>
        <dbReference type="ChEBI" id="CHEBI:57540"/>
    </ligand>
</feature>
<evidence type="ECO:0000256" key="3">
    <source>
        <dbReference type="ARBA" id="ARBA00023002"/>
    </source>
</evidence>
<dbReference type="SUPFAM" id="SSF51735">
    <property type="entry name" value="NAD(P)-binding Rossmann-fold domains"/>
    <property type="match status" value="1"/>
</dbReference>
<dbReference type="InterPro" id="IPR006139">
    <property type="entry name" value="D-isomer_2_OHA_DH_cat_dom"/>
</dbReference>
<dbReference type="PANTHER" id="PTHR42938">
    <property type="entry name" value="FORMATE DEHYDROGENASE 1"/>
    <property type="match status" value="1"/>
</dbReference>
<feature type="binding site" evidence="5">
    <location>
        <position position="193"/>
    </location>
    <ligand>
        <name>NAD(+)</name>
        <dbReference type="ChEBI" id="CHEBI:57540"/>
    </ligand>
</feature>
<comment type="caution">
    <text evidence="5">Lacks conserved residue(s) required for the propagation of feature annotation.</text>
</comment>
<keyword evidence="9" id="KW-1185">Reference proteome</keyword>
<dbReference type="CDD" id="cd05302">
    <property type="entry name" value="FDH"/>
    <property type="match status" value="1"/>
</dbReference>
<gene>
    <name evidence="8" type="ORF">INT43_003679</name>
</gene>
<comment type="subunit">
    <text evidence="5">Homodimer.</text>
</comment>
<keyword evidence="5" id="KW-0963">Cytoplasm</keyword>
<dbReference type="InterPro" id="IPR029752">
    <property type="entry name" value="D-isomer_DH_CS1"/>
</dbReference>
<keyword evidence="3 5" id="KW-0560">Oxidoreductase</keyword>
<organism evidence="8 9">
    <name type="scientific">Mortierella isabellina</name>
    <name type="common">Filamentous fungus</name>
    <name type="synonym">Umbelopsis isabellina</name>
    <dbReference type="NCBI Taxonomy" id="91625"/>
    <lineage>
        <taxon>Eukaryota</taxon>
        <taxon>Fungi</taxon>
        <taxon>Fungi incertae sedis</taxon>
        <taxon>Mucoromycota</taxon>
        <taxon>Mucoromycotina</taxon>
        <taxon>Umbelopsidomycetes</taxon>
        <taxon>Umbelopsidales</taxon>
        <taxon>Umbelopsidaceae</taxon>
        <taxon>Umbelopsis</taxon>
    </lineage>
</organism>
<dbReference type="PROSITE" id="PS00671">
    <property type="entry name" value="D_2_HYDROXYACID_DH_3"/>
    <property type="match status" value="1"/>
</dbReference>
<dbReference type="InterPro" id="IPR033689">
    <property type="entry name" value="FDH_NAD-dep"/>
</dbReference>
<evidence type="ECO:0000256" key="1">
    <source>
        <dbReference type="ARBA" id="ARBA00000455"/>
    </source>
</evidence>
<dbReference type="NCBIfam" id="NF005750">
    <property type="entry name" value="PRK07574.1"/>
    <property type="match status" value="1"/>
</dbReference>
<protein>
    <recommendedName>
        <fullName evidence="2 5">Formate dehydrogenase</fullName>
        <shortName evidence="5">FDH</shortName>
        <ecNumber evidence="2 5">1.17.1.9</ecNumber>
    </recommendedName>
    <alternativeName>
        <fullName evidence="5">NAD-dependent formate dehydrogenase</fullName>
    </alternativeName>
</protein>
<dbReference type="AlphaFoldDB" id="A0A8H7PU47"/>
<feature type="binding site" evidence="5">
    <location>
        <begin position="172"/>
        <end position="173"/>
    </location>
    <ligand>
        <name>NAD(+)</name>
        <dbReference type="ChEBI" id="CHEBI:57540"/>
    </ligand>
</feature>
<dbReference type="EC" id="1.17.1.9" evidence="2 5"/>
<evidence type="ECO:0000256" key="5">
    <source>
        <dbReference type="HAMAP-Rule" id="MF_03210"/>
    </source>
</evidence>
<comment type="caution">
    <text evidence="8">The sequence shown here is derived from an EMBL/GenBank/DDBJ whole genome shotgun (WGS) entry which is preliminary data.</text>
</comment>
<proteinExistence type="inferred from homology"/>
<feature type="site" description="Important for catalytic activity" evidence="5">
    <location>
        <position position="304"/>
    </location>
</feature>
<evidence type="ECO:0000259" key="6">
    <source>
        <dbReference type="Pfam" id="PF00389"/>
    </source>
</evidence>
<dbReference type="GO" id="GO:0051287">
    <property type="term" value="F:NAD binding"/>
    <property type="evidence" value="ECO:0007669"/>
    <property type="project" value="InterPro"/>
</dbReference>
<dbReference type="Pfam" id="PF02826">
    <property type="entry name" value="2-Hacid_dh_C"/>
    <property type="match status" value="1"/>
</dbReference>
<evidence type="ECO:0000256" key="4">
    <source>
        <dbReference type="ARBA" id="ARBA00023027"/>
    </source>
</evidence>
<accession>A0A8H7PU47</accession>
<dbReference type="GO" id="GO:0008863">
    <property type="term" value="F:formate dehydrogenase (NAD+) activity"/>
    <property type="evidence" value="ECO:0007669"/>
    <property type="project" value="UniProtKB-UniRule"/>
</dbReference>
<dbReference type="PROSITE" id="PS00065">
    <property type="entry name" value="D_2_HYDROXYACID_DH_1"/>
    <property type="match status" value="1"/>
</dbReference>
<feature type="binding site" evidence="5">
    <location>
        <position position="117"/>
    </location>
    <ligand>
        <name>substrate</name>
    </ligand>
</feature>
<dbReference type="PANTHER" id="PTHR42938:SF9">
    <property type="entry name" value="FORMATE DEHYDROGENASE 1"/>
    <property type="match status" value="1"/>
</dbReference>
<feature type="site" description="Important for catalytic activity" evidence="5">
    <location>
        <position position="256"/>
    </location>
</feature>
<evidence type="ECO:0000313" key="9">
    <source>
        <dbReference type="Proteomes" id="UP000654370"/>
    </source>
</evidence>
<dbReference type="PROSITE" id="PS00670">
    <property type="entry name" value="D_2_HYDROXYACID_DH_2"/>
    <property type="match status" value="1"/>
</dbReference>
<dbReference type="InterPro" id="IPR029753">
    <property type="entry name" value="D-isomer_DH_CS"/>
</dbReference>
<dbReference type="GO" id="GO:0016616">
    <property type="term" value="F:oxidoreductase activity, acting on the CH-OH group of donors, NAD or NADP as acceptor"/>
    <property type="evidence" value="ECO:0007669"/>
    <property type="project" value="InterPro"/>
</dbReference>
<feature type="domain" description="D-isomer specific 2-hydroxyacid dehydrogenase catalytic" evidence="6">
    <location>
        <begin position="34"/>
        <end position="333"/>
    </location>
</feature>
<evidence type="ECO:0000256" key="2">
    <source>
        <dbReference type="ARBA" id="ARBA00013128"/>
    </source>
</evidence>
<feature type="binding site" evidence="5">
    <location>
        <position position="351"/>
    </location>
    <ligand>
        <name>NAD(+)</name>
        <dbReference type="ChEBI" id="CHEBI:57540"/>
    </ligand>
</feature>
<dbReference type="HAMAP" id="MF_03210">
    <property type="entry name" value="Formate_dehydrogenase"/>
    <property type="match status" value="1"/>
</dbReference>
<evidence type="ECO:0000313" key="8">
    <source>
        <dbReference type="EMBL" id="KAG2179893.1"/>
    </source>
</evidence>
<feature type="domain" description="D-isomer specific 2-hydroxyacid dehydrogenase NAD-binding" evidence="7">
    <location>
        <begin position="127"/>
        <end position="305"/>
    </location>
</feature>
<dbReference type="FunFam" id="3.40.50.720:FF:000057">
    <property type="entry name" value="Formate dehydrogenase"/>
    <property type="match status" value="1"/>
</dbReference>
<reference evidence="8" key="1">
    <citation type="submission" date="2020-12" db="EMBL/GenBank/DDBJ databases">
        <title>Metabolic potential, ecology and presence of endohyphal bacteria is reflected in genomic diversity of Mucoromycotina.</title>
        <authorList>
            <person name="Muszewska A."/>
            <person name="Okrasinska A."/>
            <person name="Steczkiewicz K."/>
            <person name="Drgas O."/>
            <person name="Orlowska M."/>
            <person name="Perlinska-Lenart U."/>
            <person name="Aleksandrzak-Piekarczyk T."/>
            <person name="Szatraj K."/>
            <person name="Zielenkiewicz U."/>
            <person name="Pilsyk S."/>
            <person name="Malc E."/>
            <person name="Mieczkowski P."/>
            <person name="Kruszewska J.S."/>
            <person name="Biernat P."/>
            <person name="Pawlowska J."/>
        </authorList>
    </citation>
    <scope>NUCLEOTIDE SEQUENCE</scope>
    <source>
        <strain evidence="8">WA0000067209</strain>
    </source>
</reference>
<dbReference type="InterPro" id="IPR006140">
    <property type="entry name" value="D-isomer_DH_NAD-bd"/>
</dbReference>
<feature type="binding site" evidence="5">
    <location>
        <position position="280"/>
    </location>
    <ligand>
        <name>NAD(+)</name>
        <dbReference type="ChEBI" id="CHEBI:57540"/>
    </ligand>
</feature>
<dbReference type="SUPFAM" id="SSF52283">
    <property type="entry name" value="Formate/glycerate dehydrogenase catalytic domain-like"/>
    <property type="match status" value="1"/>
</dbReference>
<comment type="subcellular location">
    <subcellularLocation>
        <location evidence="5">Cytoplasm</location>
    </subcellularLocation>
</comment>
<name>A0A8H7PU47_MORIS</name>
<sequence>MKIVAVLYPGGDAAKEQPGLLGCVENELGLRQWLESQGHTYIVTHDKDGQDSELDRNLPDTDILISTPFHPAYLTPERFQKAKKLKLAVTSGVGSDHIHLDSAREHGVTVVECTGSNVVSVAETAVMSILVLIKNYIPAHQQIVEGGWKVSEIAKRAYDLEDKVVGTVGAGRIGFRILQRLKPFQCKKLLYFDYQQLAPELEKEVGVERVESFEDFLSQCDIITINCPLYDTTKGLFDEKALSKMKKGAYIVNTARGAIVDREALVKAVNSGHIAGYAGDVWDVQPAPQDHPWRTMPNNGMTPHYSGTTLDAQRRYAQGTKASEILEAFFQGNPFKPQDVIVHGGKVASASYGEKKLA</sequence>
<dbReference type="Proteomes" id="UP000654370">
    <property type="component" value="Unassembled WGS sequence"/>
</dbReference>
<feature type="binding site" evidence="5">
    <location>
        <position position="254"/>
    </location>
    <ligand>
        <name>NAD(+)</name>
        <dbReference type="ChEBI" id="CHEBI:57540"/>
    </ligand>
</feature>
<dbReference type="GO" id="GO:0042183">
    <property type="term" value="P:formate catabolic process"/>
    <property type="evidence" value="ECO:0007669"/>
    <property type="project" value="UniProtKB-UniRule"/>
</dbReference>
<evidence type="ECO:0000259" key="7">
    <source>
        <dbReference type="Pfam" id="PF02826"/>
    </source>
</evidence>
<dbReference type="Pfam" id="PF00389">
    <property type="entry name" value="2-Hacid_dh"/>
    <property type="match status" value="1"/>
</dbReference>